<dbReference type="Gene3D" id="2.60.120.260">
    <property type="entry name" value="Galactose-binding domain-like"/>
    <property type="match status" value="1"/>
</dbReference>
<organism evidence="3 4">
    <name type="scientific">Clostridium tanneri</name>
    <dbReference type="NCBI Taxonomy" id="3037988"/>
    <lineage>
        <taxon>Bacteria</taxon>
        <taxon>Bacillati</taxon>
        <taxon>Bacillota</taxon>
        <taxon>Clostridia</taxon>
        <taxon>Eubacteriales</taxon>
        <taxon>Clostridiaceae</taxon>
        <taxon>Clostridium</taxon>
    </lineage>
</organism>
<reference evidence="3 4" key="1">
    <citation type="submission" date="2023-04" db="EMBL/GenBank/DDBJ databases">
        <title>Clostridium tannerae sp. nov., isolated from the fecal material of an alpaca.</title>
        <authorList>
            <person name="Miller S."/>
            <person name="Hendry M."/>
            <person name="King J."/>
            <person name="Sankaranarayanan K."/>
            <person name="Lawson P.A."/>
        </authorList>
    </citation>
    <scope>NUCLEOTIDE SEQUENCE [LARGE SCALE GENOMIC DNA]</scope>
    <source>
        <strain evidence="3 4">A1-XYC3</strain>
    </source>
</reference>
<dbReference type="InterPro" id="IPR003305">
    <property type="entry name" value="CenC_carb-bd"/>
</dbReference>
<sequence>IKNSDESAEVYRYDDSNKNLYNKLTAASRVQKFSKNYIRNHSVELNTSHWEKASWRGVSIDQIKGNITTEEAYMGTKSLKITKDTNSSRDFYQQWLSGLVRKKSYVLSAYVKTKDITKTSNGGAALFISYKDTSGKYNTFESTYIQGTNQWSRYYIRFSLPDNADTANVSACLGIIEESGTAYFDCIQLEEGNVPSRYSLVE</sequence>
<feature type="domain" description="CBM-cenC" evidence="2">
    <location>
        <begin position="35"/>
        <end position="173"/>
    </location>
</feature>
<evidence type="ECO:0000259" key="2">
    <source>
        <dbReference type="Pfam" id="PF02018"/>
    </source>
</evidence>
<proteinExistence type="predicted"/>
<dbReference type="Proteomes" id="UP001281656">
    <property type="component" value="Unassembled WGS sequence"/>
</dbReference>
<feature type="non-terminal residue" evidence="3">
    <location>
        <position position="202"/>
    </location>
</feature>
<dbReference type="Pfam" id="PF02018">
    <property type="entry name" value="CBM_4_9"/>
    <property type="match status" value="1"/>
</dbReference>
<protein>
    <submittedName>
        <fullName evidence="3">Carbohydrate binding domain-containing protein</fullName>
    </submittedName>
</protein>
<dbReference type="SUPFAM" id="SSF49785">
    <property type="entry name" value="Galactose-binding domain-like"/>
    <property type="match status" value="1"/>
</dbReference>
<dbReference type="RefSeq" id="WP_318799379.1">
    <property type="nucleotide sequence ID" value="NZ_JARUJP010000085.1"/>
</dbReference>
<comment type="caution">
    <text evidence="3">The sequence shown here is derived from an EMBL/GenBank/DDBJ whole genome shotgun (WGS) entry which is preliminary data.</text>
</comment>
<feature type="non-terminal residue" evidence="3">
    <location>
        <position position="1"/>
    </location>
</feature>
<keyword evidence="4" id="KW-1185">Reference proteome</keyword>
<evidence type="ECO:0000313" key="4">
    <source>
        <dbReference type="Proteomes" id="UP001281656"/>
    </source>
</evidence>
<dbReference type="EMBL" id="JARUJP010000085">
    <property type="protein sequence ID" value="MDW8803226.1"/>
    <property type="molecule type" value="Genomic_DNA"/>
</dbReference>
<gene>
    <name evidence="3" type="ORF">P8V03_19045</name>
</gene>
<evidence type="ECO:0000313" key="3">
    <source>
        <dbReference type="EMBL" id="MDW8803226.1"/>
    </source>
</evidence>
<evidence type="ECO:0000256" key="1">
    <source>
        <dbReference type="ARBA" id="ARBA00022801"/>
    </source>
</evidence>
<name>A0ABU4JZ83_9CLOT</name>
<keyword evidence="1" id="KW-0378">Hydrolase</keyword>
<dbReference type="InterPro" id="IPR008979">
    <property type="entry name" value="Galactose-bd-like_sf"/>
</dbReference>
<accession>A0ABU4JZ83</accession>